<gene>
    <name evidence="1" type="ORF">EYF80_004672</name>
</gene>
<comment type="caution">
    <text evidence="1">The sequence shown here is derived from an EMBL/GenBank/DDBJ whole genome shotgun (WGS) entry which is preliminary data.</text>
</comment>
<name>A0A4Z2J5T1_9TELE</name>
<protein>
    <submittedName>
        <fullName evidence="1">Uncharacterized protein</fullName>
    </submittedName>
</protein>
<dbReference type="Proteomes" id="UP000314294">
    <property type="component" value="Unassembled WGS sequence"/>
</dbReference>
<evidence type="ECO:0000313" key="1">
    <source>
        <dbReference type="EMBL" id="TNN85018.1"/>
    </source>
</evidence>
<keyword evidence="2" id="KW-1185">Reference proteome</keyword>
<reference evidence="1 2" key="1">
    <citation type="submission" date="2019-03" db="EMBL/GenBank/DDBJ databases">
        <title>First draft genome of Liparis tanakae, snailfish: a comprehensive survey of snailfish specific genes.</title>
        <authorList>
            <person name="Kim W."/>
            <person name="Song I."/>
            <person name="Jeong J.-H."/>
            <person name="Kim D."/>
            <person name="Kim S."/>
            <person name="Ryu S."/>
            <person name="Song J.Y."/>
            <person name="Lee S.K."/>
        </authorList>
    </citation>
    <scope>NUCLEOTIDE SEQUENCE [LARGE SCALE GENOMIC DNA]</scope>
    <source>
        <tissue evidence="1">Muscle</tissue>
    </source>
</reference>
<evidence type="ECO:0000313" key="2">
    <source>
        <dbReference type="Proteomes" id="UP000314294"/>
    </source>
</evidence>
<proteinExistence type="predicted"/>
<dbReference type="EMBL" id="SRLO01000023">
    <property type="protein sequence ID" value="TNN85018.1"/>
    <property type="molecule type" value="Genomic_DNA"/>
</dbReference>
<sequence length="69" mass="7720">MVPLPVPRFYEHGVGNRPQQDEAGLGLHSITIRRLPAGRPPRPSMAARSPRLSFLATDQLKAEKPLMEY</sequence>
<organism evidence="1 2">
    <name type="scientific">Liparis tanakae</name>
    <name type="common">Tanaka's snailfish</name>
    <dbReference type="NCBI Taxonomy" id="230148"/>
    <lineage>
        <taxon>Eukaryota</taxon>
        <taxon>Metazoa</taxon>
        <taxon>Chordata</taxon>
        <taxon>Craniata</taxon>
        <taxon>Vertebrata</taxon>
        <taxon>Euteleostomi</taxon>
        <taxon>Actinopterygii</taxon>
        <taxon>Neopterygii</taxon>
        <taxon>Teleostei</taxon>
        <taxon>Neoteleostei</taxon>
        <taxon>Acanthomorphata</taxon>
        <taxon>Eupercaria</taxon>
        <taxon>Perciformes</taxon>
        <taxon>Cottioidei</taxon>
        <taxon>Cottales</taxon>
        <taxon>Liparidae</taxon>
        <taxon>Liparis</taxon>
    </lineage>
</organism>
<dbReference type="AlphaFoldDB" id="A0A4Z2J5T1"/>
<accession>A0A4Z2J5T1</accession>